<evidence type="ECO:0000259" key="4">
    <source>
        <dbReference type="PROSITE" id="PS51118"/>
    </source>
</evidence>
<dbReference type="PROSITE" id="PS51118">
    <property type="entry name" value="HTH_HXLR"/>
    <property type="match status" value="1"/>
</dbReference>
<dbReference type="InterPro" id="IPR036388">
    <property type="entry name" value="WH-like_DNA-bd_sf"/>
</dbReference>
<organism evidence="5 6">
    <name type="scientific">Flavivirga algicola</name>
    <dbReference type="NCBI Taxonomy" id="2729136"/>
    <lineage>
        <taxon>Bacteria</taxon>
        <taxon>Pseudomonadati</taxon>
        <taxon>Bacteroidota</taxon>
        <taxon>Flavobacteriia</taxon>
        <taxon>Flavobacteriales</taxon>
        <taxon>Flavobacteriaceae</taxon>
        <taxon>Flavivirga</taxon>
    </lineage>
</organism>
<evidence type="ECO:0000313" key="6">
    <source>
        <dbReference type="Proteomes" id="UP000746690"/>
    </source>
</evidence>
<dbReference type="SUPFAM" id="SSF46785">
    <property type="entry name" value="Winged helix' DNA-binding domain"/>
    <property type="match status" value="1"/>
</dbReference>
<name>A0ABX1RW58_9FLAO</name>
<dbReference type="Gene3D" id="1.10.10.10">
    <property type="entry name" value="Winged helix-like DNA-binding domain superfamily/Winged helix DNA-binding domain"/>
    <property type="match status" value="1"/>
</dbReference>
<reference evidence="5 6" key="1">
    <citation type="submission" date="2020-04" db="EMBL/GenBank/DDBJ databases">
        <title>A Flavivirga sp. nov.</title>
        <authorList>
            <person name="Sun X."/>
        </authorList>
    </citation>
    <scope>NUCLEOTIDE SEQUENCE [LARGE SCALE GENOMIC DNA]</scope>
    <source>
        <strain evidence="5 6">Y03</strain>
    </source>
</reference>
<evidence type="ECO:0000256" key="2">
    <source>
        <dbReference type="ARBA" id="ARBA00023125"/>
    </source>
</evidence>
<keyword evidence="6" id="KW-1185">Reference proteome</keyword>
<keyword evidence="2" id="KW-0238">DNA-binding</keyword>
<dbReference type="Pfam" id="PF01638">
    <property type="entry name" value="HxlR"/>
    <property type="match status" value="1"/>
</dbReference>
<dbReference type="PANTHER" id="PTHR33204">
    <property type="entry name" value="TRANSCRIPTIONAL REGULATOR, MARR FAMILY"/>
    <property type="match status" value="1"/>
</dbReference>
<comment type="caution">
    <text evidence="5">The sequence shown here is derived from an EMBL/GenBank/DDBJ whole genome shotgun (WGS) entry which is preliminary data.</text>
</comment>
<evidence type="ECO:0000256" key="3">
    <source>
        <dbReference type="ARBA" id="ARBA00023163"/>
    </source>
</evidence>
<keyword evidence="3" id="KW-0804">Transcription</keyword>
<dbReference type="Proteomes" id="UP000746690">
    <property type="component" value="Unassembled WGS sequence"/>
</dbReference>
<accession>A0ABX1RW58</accession>
<sequence length="138" mass="15823">MEAEKKIKKISYLESLNARTVFDENCIIQVSFALIADKWTLLTLTTLMQGTKRNSDLQKQVVGISPKMLSQTLKALLKYGMISRKVYPEVPPRVEYTLTEFGASLVEPLSGFYNWSVDWEDKLRAVYKKTKGKNELLI</sequence>
<gene>
    <name evidence="5" type="ORF">HHX25_06915</name>
</gene>
<proteinExistence type="predicted"/>
<dbReference type="RefSeq" id="WP_169671539.1">
    <property type="nucleotide sequence ID" value="NZ_JABBHF010000003.1"/>
</dbReference>
<evidence type="ECO:0000313" key="5">
    <source>
        <dbReference type="EMBL" id="NMH87230.1"/>
    </source>
</evidence>
<evidence type="ECO:0000256" key="1">
    <source>
        <dbReference type="ARBA" id="ARBA00023015"/>
    </source>
</evidence>
<feature type="domain" description="HTH hxlR-type" evidence="4">
    <location>
        <begin position="26"/>
        <end position="124"/>
    </location>
</feature>
<keyword evidence="1" id="KW-0805">Transcription regulation</keyword>
<protein>
    <submittedName>
        <fullName evidence="5">Helix-turn-helix transcriptional regulator</fullName>
    </submittedName>
</protein>
<dbReference type="EMBL" id="JABBHF010000003">
    <property type="protein sequence ID" value="NMH87230.1"/>
    <property type="molecule type" value="Genomic_DNA"/>
</dbReference>
<dbReference type="InterPro" id="IPR036390">
    <property type="entry name" value="WH_DNA-bd_sf"/>
</dbReference>
<dbReference type="InterPro" id="IPR002577">
    <property type="entry name" value="HTH_HxlR"/>
</dbReference>